<dbReference type="CDD" id="cd06261">
    <property type="entry name" value="TM_PBP2"/>
    <property type="match status" value="1"/>
</dbReference>
<keyword evidence="6 7" id="KW-0472">Membrane</keyword>
<name>A0A2K1P394_9BACT</name>
<comment type="caution">
    <text evidence="9">The sequence shown here is derived from an EMBL/GenBank/DDBJ whole genome shotgun (WGS) entry which is preliminary data.</text>
</comment>
<organism evidence="9 10">
    <name type="scientific">Petrotoga olearia DSM 13574</name>
    <dbReference type="NCBI Taxonomy" id="1122955"/>
    <lineage>
        <taxon>Bacteria</taxon>
        <taxon>Thermotogati</taxon>
        <taxon>Thermotogota</taxon>
        <taxon>Thermotogae</taxon>
        <taxon>Petrotogales</taxon>
        <taxon>Petrotogaceae</taxon>
        <taxon>Petrotoga</taxon>
    </lineage>
</organism>
<feature type="transmembrane region" description="Helical" evidence="7">
    <location>
        <begin position="83"/>
        <end position="104"/>
    </location>
</feature>
<keyword evidence="3" id="KW-1003">Cell membrane</keyword>
<dbReference type="GO" id="GO:0005886">
    <property type="term" value="C:plasma membrane"/>
    <property type="evidence" value="ECO:0007669"/>
    <property type="project" value="UniProtKB-SubCell"/>
</dbReference>
<dbReference type="Gene3D" id="1.10.3720.10">
    <property type="entry name" value="MetI-like"/>
    <property type="match status" value="1"/>
</dbReference>
<dbReference type="PROSITE" id="PS50928">
    <property type="entry name" value="ABC_TM1"/>
    <property type="match status" value="1"/>
</dbReference>
<comment type="subcellular location">
    <subcellularLocation>
        <location evidence="1 7">Cell membrane</location>
        <topology evidence="1 7">Multi-pass membrane protein</topology>
    </subcellularLocation>
</comment>
<feature type="transmembrane region" description="Helical" evidence="7">
    <location>
        <begin position="166"/>
        <end position="189"/>
    </location>
</feature>
<dbReference type="InterPro" id="IPR035906">
    <property type="entry name" value="MetI-like_sf"/>
</dbReference>
<evidence type="ECO:0000313" key="9">
    <source>
        <dbReference type="EMBL" id="PNR97264.1"/>
    </source>
</evidence>
<evidence type="ECO:0000256" key="5">
    <source>
        <dbReference type="ARBA" id="ARBA00022989"/>
    </source>
</evidence>
<evidence type="ECO:0000256" key="3">
    <source>
        <dbReference type="ARBA" id="ARBA00022475"/>
    </source>
</evidence>
<dbReference type="Pfam" id="PF00528">
    <property type="entry name" value="BPD_transp_1"/>
    <property type="match status" value="1"/>
</dbReference>
<evidence type="ECO:0000256" key="6">
    <source>
        <dbReference type="ARBA" id="ARBA00023136"/>
    </source>
</evidence>
<dbReference type="InterPro" id="IPR051393">
    <property type="entry name" value="ABC_transporter_permease"/>
</dbReference>
<feature type="transmembrane region" description="Helical" evidence="7">
    <location>
        <begin position="226"/>
        <end position="245"/>
    </location>
</feature>
<keyword evidence="2 7" id="KW-0813">Transport</keyword>
<keyword evidence="4 7" id="KW-0812">Transmembrane</keyword>
<comment type="similarity">
    <text evidence="7">Belongs to the binding-protein-dependent transport system permease family.</text>
</comment>
<protein>
    <submittedName>
        <fullName evidence="9">ABC transporter permease</fullName>
    </submittedName>
</protein>
<accession>A0A2K1P394</accession>
<gene>
    <name evidence="9" type="ORF">X929_03420</name>
</gene>
<dbReference type="GO" id="GO:0055085">
    <property type="term" value="P:transmembrane transport"/>
    <property type="evidence" value="ECO:0007669"/>
    <property type="project" value="InterPro"/>
</dbReference>
<dbReference type="EMBL" id="AZRL01000006">
    <property type="protein sequence ID" value="PNR97264.1"/>
    <property type="molecule type" value="Genomic_DNA"/>
</dbReference>
<evidence type="ECO:0000256" key="4">
    <source>
        <dbReference type="ARBA" id="ARBA00022692"/>
    </source>
</evidence>
<evidence type="ECO:0000256" key="2">
    <source>
        <dbReference type="ARBA" id="ARBA00022448"/>
    </source>
</evidence>
<feature type="transmembrane region" description="Helical" evidence="7">
    <location>
        <begin position="21"/>
        <end position="45"/>
    </location>
</feature>
<dbReference type="SUPFAM" id="SSF161098">
    <property type="entry name" value="MetI-like"/>
    <property type="match status" value="1"/>
</dbReference>
<evidence type="ECO:0000256" key="1">
    <source>
        <dbReference type="ARBA" id="ARBA00004651"/>
    </source>
</evidence>
<dbReference type="InterPro" id="IPR000515">
    <property type="entry name" value="MetI-like"/>
</dbReference>
<dbReference type="AlphaFoldDB" id="A0A2K1P394"/>
<dbReference type="PANTHER" id="PTHR30193:SF37">
    <property type="entry name" value="INNER MEMBRANE ABC TRANSPORTER PERMEASE PROTEIN YCJO"/>
    <property type="match status" value="1"/>
</dbReference>
<dbReference type="PANTHER" id="PTHR30193">
    <property type="entry name" value="ABC TRANSPORTER PERMEASE PROTEIN"/>
    <property type="match status" value="1"/>
</dbReference>
<reference evidence="9 10" key="1">
    <citation type="submission" date="2013-12" db="EMBL/GenBank/DDBJ databases">
        <title>Comparative genomics of Petrotoga isolates.</title>
        <authorList>
            <person name="Nesbo C.L."/>
            <person name="Charchuk R."/>
            <person name="Chow K."/>
        </authorList>
    </citation>
    <scope>NUCLEOTIDE SEQUENCE [LARGE SCALE GENOMIC DNA]</scope>
    <source>
        <strain evidence="9 10">DSM 13574</strain>
    </source>
</reference>
<dbReference type="RefSeq" id="WP_199171504.1">
    <property type="nucleotide sequence ID" value="NZ_AZRL01000006.1"/>
</dbReference>
<dbReference type="Proteomes" id="UP000236434">
    <property type="component" value="Unassembled WGS sequence"/>
</dbReference>
<evidence type="ECO:0000313" key="10">
    <source>
        <dbReference type="Proteomes" id="UP000236434"/>
    </source>
</evidence>
<feature type="domain" description="ABC transmembrane type-1" evidence="8">
    <location>
        <begin position="79"/>
        <end position="293"/>
    </location>
</feature>
<sequence length="304" mass="34858">MNKAEKSRKMSYKQRGLKQALPFLLPASILLFVFLIIPFFFAFYLSFTNTRLISPIPPRFVGFSNYVRMLGDDLFGKALLNNFYFVAIVVPLQTIFALFLAILVNQKIKGSTTFRTIYFLPTVTTMVVVAVIWTFLYHPEGTINAILSFITFGNWEPIDFLSTERIAFPTIMFLSIWQGVGFQMLIFLAGLQEIPESLYEAATIDGANKWKQFIYITLPQLKNTSIFVIISTTILAFKLFDQVYIMTSGGPNYSTYTVMLHIYNQGFRMQNVGYASSLTVIFFLIILGVSLIQRILLREEREVF</sequence>
<evidence type="ECO:0000259" key="8">
    <source>
        <dbReference type="PROSITE" id="PS50928"/>
    </source>
</evidence>
<proteinExistence type="inferred from homology"/>
<feature type="transmembrane region" description="Helical" evidence="7">
    <location>
        <begin position="272"/>
        <end position="292"/>
    </location>
</feature>
<evidence type="ECO:0000256" key="7">
    <source>
        <dbReference type="RuleBase" id="RU363032"/>
    </source>
</evidence>
<keyword evidence="5 7" id="KW-1133">Transmembrane helix</keyword>
<feature type="transmembrane region" description="Helical" evidence="7">
    <location>
        <begin position="116"/>
        <end position="136"/>
    </location>
</feature>